<dbReference type="EMBL" id="VHII01000011">
    <property type="protein sequence ID" value="KAF1384182.1"/>
    <property type="molecule type" value="Genomic_DNA"/>
</dbReference>
<feature type="compositionally biased region" description="Basic and acidic residues" evidence="1">
    <location>
        <begin position="42"/>
        <end position="55"/>
    </location>
</feature>
<accession>A0A6A5F8M2</accession>
<feature type="compositionally biased region" description="Basic and acidic residues" evidence="1">
    <location>
        <begin position="1"/>
        <end position="16"/>
    </location>
</feature>
<reference evidence="2 3" key="1">
    <citation type="submission" date="2019-06" db="EMBL/GenBank/DDBJ databases">
        <title>A chromosome-scale genome assembly of the European perch, Perca fluviatilis.</title>
        <authorList>
            <person name="Roques C."/>
            <person name="Zahm M."/>
            <person name="Cabau C."/>
            <person name="Klopp C."/>
            <person name="Bouchez O."/>
            <person name="Donnadieu C."/>
            <person name="Kuhl H."/>
            <person name="Gislard M."/>
            <person name="Guendouz S."/>
            <person name="Journot L."/>
            <person name="Haffray P."/>
            <person name="Bestin A."/>
            <person name="Morvezen R."/>
            <person name="Feron R."/>
            <person name="Wen M."/>
            <person name="Jouanno E."/>
            <person name="Herpin A."/>
            <person name="Schartl M."/>
            <person name="Postlethwait J."/>
            <person name="Schaerlinger B."/>
            <person name="Chardard D."/>
            <person name="Lecocq T."/>
            <person name="Poncet C."/>
            <person name="Jaffrelo L."/>
            <person name="Lampietro C."/>
            <person name="Guiguen Y."/>
        </authorList>
    </citation>
    <scope>NUCLEOTIDE SEQUENCE [LARGE SCALE GENOMIC DNA]</scope>
    <source>
        <tissue evidence="2">Blood</tissue>
    </source>
</reference>
<evidence type="ECO:0000313" key="2">
    <source>
        <dbReference type="EMBL" id="KAF1384182.1"/>
    </source>
</evidence>
<keyword evidence="3" id="KW-1185">Reference proteome</keyword>
<dbReference type="Proteomes" id="UP000465112">
    <property type="component" value="Chromosome 11"/>
</dbReference>
<gene>
    <name evidence="2" type="ORF">PFLUV_G00139630</name>
</gene>
<organism evidence="2 3">
    <name type="scientific">Perca fluviatilis</name>
    <name type="common">European perch</name>
    <dbReference type="NCBI Taxonomy" id="8168"/>
    <lineage>
        <taxon>Eukaryota</taxon>
        <taxon>Metazoa</taxon>
        <taxon>Chordata</taxon>
        <taxon>Craniata</taxon>
        <taxon>Vertebrata</taxon>
        <taxon>Euteleostomi</taxon>
        <taxon>Actinopterygii</taxon>
        <taxon>Neopterygii</taxon>
        <taxon>Teleostei</taxon>
        <taxon>Neoteleostei</taxon>
        <taxon>Acanthomorphata</taxon>
        <taxon>Eupercaria</taxon>
        <taxon>Perciformes</taxon>
        <taxon>Percoidei</taxon>
        <taxon>Percidae</taxon>
        <taxon>Percinae</taxon>
        <taxon>Perca</taxon>
    </lineage>
</organism>
<feature type="region of interest" description="Disordered" evidence="1">
    <location>
        <begin position="1"/>
        <end position="91"/>
    </location>
</feature>
<feature type="compositionally biased region" description="Polar residues" evidence="1">
    <location>
        <begin position="77"/>
        <end position="91"/>
    </location>
</feature>
<feature type="compositionally biased region" description="Basic and acidic residues" evidence="1">
    <location>
        <begin position="24"/>
        <end position="35"/>
    </location>
</feature>
<evidence type="ECO:0000313" key="3">
    <source>
        <dbReference type="Proteomes" id="UP000465112"/>
    </source>
</evidence>
<name>A0A6A5F8M2_PERFL</name>
<dbReference type="AlphaFoldDB" id="A0A6A5F8M2"/>
<sequence length="91" mass="9732">MGVELDRKRARDEPGGGEKVLLLTREDMAKEDSSRCRGGRSRRGETFDGSKRVEGPNDSGRGGGTVSSCPSCAPEPSGNSRRNGWESCSKS</sequence>
<proteinExistence type="predicted"/>
<protein>
    <submittedName>
        <fullName evidence="2">Uncharacterized protein</fullName>
    </submittedName>
</protein>
<evidence type="ECO:0000256" key="1">
    <source>
        <dbReference type="SAM" id="MobiDB-lite"/>
    </source>
</evidence>
<comment type="caution">
    <text evidence="2">The sequence shown here is derived from an EMBL/GenBank/DDBJ whole genome shotgun (WGS) entry which is preliminary data.</text>
</comment>